<reference evidence="2 3" key="1">
    <citation type="submission" date="2024-06" db="EMBL/GenBank/DDBJ databases">
        <title>The Natural Products Discovery Center: Release of the First 8490 Sequenced Strains for Exploring Actinobacteria Biosynthetic Diversity.</title>
        <authorList>
            <person name="Kalkreuter E."/>
            <person name="Kautsar S.A."/>
            <person name="Yang D."/>
            <person name="Bader C.D."/>
            <person name="Teijaro C.N."/>
            <person name="Fluegel L."/>
            <person name="Davis C.M."/>
            <person name="Simpson J.R."/>
            <person name="Lauterbach L."/>
            <person name="Steele A.D."/>
            <person name="Gui C."/>
            <person name="Meng S."/>
            <person name="Li G."/>
            <person name="Viehrig K."/>
            <person name="Ye F."/>
            <person name="Su P."/>
            <person name="Kiefer A.F."/>
            <person name="Nichols A."/>
            <person name="Cepeda A.J."/>
            <person name="Yan W."/>
            <person name="Fan B."/>
            <person name="Jiang Y."/>
            <person name="Adhikari A."/>
            <person name="Zheng C.-J."/>
            <person name="Schuster L."/>
            <person name="Cowan T.M."/>
            <person name="Smanski M.J."/>
            <person name="Chevrette M.G."/>
            <person name="De Carvalho L.P.S."/>
            <person name="Shen B."/>
        </authorList>
    </citation>
    <scope>NUCLEOTIDE SEQUENCE [LARGE SCALE GENOMIC DNA]</scope>
    <source>
        <strain evidence="2 3">NPDC020594</strain>
    </source>
</reference>
<sequence length="325" mass="34500">MTDTGTTILVTGATGFVGHRVVHHLRDHPARPRLRLLAHRTDVPECCAAQSETVRGSVTDPVVLRAACTGVRTVLHLASAITEDAVTAQAVNATGTASLVTAARHSGVRRIVRLGTAAVYGLGPHRGEARPPVRPLSVLSASRQAGDRSVLTAGGIVLRPHLVYGAGDRWFVPALVRMITRLPHWINGGRARLSLISVDDLARVTAALATRPDRLPASAVLHPAHPAPVSMRDLVTVLCRHLDLPLPRGDMTPSAALERLAAAGEAPLARRLAQLGVDHWFDSASLWKLAGVTPGPAVTEHFAACAPWYRRHLTDTDVIPATATA</sequence>
<dbReference type="PANTHER" id="PTHR43245">
    <property type="entry name" value="BIFUNCTIONAL POLYMYXIN RESISTANCE PROTEIN ARNA"/>
    <property type="match status" value="1"/>
</dbReference>
<dbReference type="Gene3D" id="3.40.50.720">
    <property type="entry name" value="NAD(P)-binding Rossmann-like Domain"/>
    <property type="match status" value="1"/>
</dbReference>
<evidence type="ECO:0000259" key="1">
    <source>
        <dbReference type="Pfam" id="PF01370"/>
    </source>
</evidence>
<keyword evidence="3" id="KW-1185">Reference proteome</keyword>
<comment type="caution">
    <text evidence="2">The sequence shown here is derived from an EMBL/GenBank/DDBJ whole genome shotgun (WGS) entry which is preliminary data.</text>
</comment>
<evidence type="ECO:0000313" key="3">
    <source>
        <dbReference type="Proteomes" id="UP001551011"/>
    </source>
</evidence>
<dbReference type="SUPFAM" id="SSF51735">
    <property type="entry name" value="NAD(P)-binding Rossmann-fold domains"/>
    <property type="match status" value="1"/>
</dbReference>
<proteinExistence type="predicted"/>
<dbReference type="Proteomes" id="UP001551011">
    <property type="component" value="Unassembled WGS sequence"/>
</dbReference>
<evidence type="ECO:0000313" key="2">
    <source>
        <dbReference type="EMBL" id="MEU5711654.1"/>
    </source>
</evidence>
<feature type="domain" description="NAD-dependent epimerase/dehydratase" evidence="1">
    <location>
        <begin position="8"/>
        <end position="216"/>
    </location>
</feature>
<dbReference type="InterPro" id="IPR050177">
    <property type="entry name" value="Lipid_A_modif_metabolic_enz"/>
</dbReference>
<name>A0ABV3AI76_9ACTN</name>
<dbReference type="InterPro" id="IPR036291">
    <property type="entry name" value="NAD(P)-bd_dom_sf"/>
</dbReference>
<protein>
    <submittedName>
        <fullName evidence="2">NAD(P)-dependent oxidoreductase</fullName>
    </submittedName>
</protein>
<accession>A0ABV3AI76</accession>
<dbReference type="RefSeq" id="WP_030649938.1">
    <property type="nucleotide sequence ID" value="NZ_JBEXDP010000015.1"/>
</dbReference>
<dbReference type="Pfam" id="PF01370">
    <property type="entry name" value="Epimerase"/>
    <property type="match status" value="1"/>
</dbReference>
<dbReference type="EMBL" id="JBFAEG010000028">
    <property type="protein sequence ID" value="MEU5711654.1"/>
    <property type="molecule type" value="Genomic_DNA"/>
</dbReference>
<gene>
    <name evidence="2" type="ORF">AB0H04_33185</name>
</gene>
<organism evidence="2 3">
    <name type="scientific">Streptomyces flaveolus</name>
    <dbReference type="NCBI Taxonomy" id="67297"/>
    <lineage>
        <taxon>Bacteria</taxon>
        <taxon>Bacillati</taxon>
        <taxon>Actinomycetota</taxon>
        <taxon>Actinomycetes</taxon>
        <taxon>Kitasatosporales</taxon>
        <taxon>Streptomycetaceae</taxon>
        <taxon>Streptomyces</taxon>
    </lineage>
</organism>
<dbReference type="InterPro" id="IPR001509">
    <property type="entry name" value="Epimerase_deHydtase"/>
</dbReference>